<dbReference type="NCBIfam" id="TIGR00229">
    <property type="entry name" value="sensory_box"/>
    <property type="match status" value="1"/>
</dbReference>
<comment type="catalytic activity">
    <reaction evidence="1">
        <text>ATP + protein L-histidine = ADP + protein N-phospho-L-histidine.</text>
        <dbReference type="EC" id="2.7.13.3"/>
    </reaction>
</comment>
<keyword evidence="8" id="KW-0902">Two-component regulatory system</keyword>
<evidence type="ECO:0000259" key="11">
    <source>
        <dbReference type="PROSITE" id="PS50113"/>
    </source>
</evidence>
<keyword evidence="5" id="KW-0547">Nucleotide-binding</keyword>
<dbReference type="EC" id="2.7.13.3" evidence="2"/>
<dbReference type="PRINTS" id="PR00344">
    <property type="entry name" value="BCTRLSENSOR"/>
</dbReference>
<dbReference type="Pfam" id="PF08448">
    <property type="entry name" value="PAS_4"/>
    <property type="match status" value="2"/>
</dbReference>
<feature type="domain" description="PAS" evidence="10">
    <location>
        <begin position="134"/>
        <end position="204"/>
    </location>
</feature>
<dbReference type="InterPro" id="IPR003661">
    <property type="entry name" value="HisK_dim/P_dom"/>
</dbReference>
<dbReference type="PROSITE" id="PS50112">
    <property type="entry name" value="PAS"/>
    <property type="match status" value="1"/>
</dbReference>
<dbReference type="SUPFAM" id="SSF55785">
    <property type="entry name" value="PYP-like sensor domain (PAS domain)"/>
    <property type="match status" value="2"/>
</dbReference>
<keyword evidence="13" id="KW-1185">Reference proteome</keyword>
<evidence type="ECO:0000256" key="8">
    <source>
        <dbReference type="ARBA" id="ARBA00023012"/>
    </source>
</evidence>
<dbReference type="SMART" id="SM00091">
    <property type="entry name" value="PAS"/>
    <property type="match status" value="2"/>
</dbReference>
<dbReference type="InterPro" id="IPR003594">
    <property type="entry name" value="HATPase_dom"/>
</dbReference>
<dbReference type="CDD" id="cd00130">
    <property type="entry name" value="PAS"/>
    <property type="match status" value="1"/>
</dbReference>
<dbReference type="Pfam" id="PF00512">
    <property type="entry name" value="HisKA"/>
    <property type="match status" value="1"/>
</dbReference>
<dbReference type="SUPFAM" id="SSF47384">
    <property type="entry name" value="Homodimeric domain of signal transducing histidine kinase"/>
    <property type="match status" value="1"/>
</dbReference>
<reference evidence="12 13" key="1">
    <citation type="submission" date="2021-04" db="EMBL/GenBank/DDBJ databases">
        <authorList>
            <person name="Pira H."/>
            <person name="Risdian C."/>
            <person name="Wink J."/>
        </authorList>
    </citation>
    <scope>NUCLEOTIDE SEQUENCE [LARGE SCALE GENOMIC DNA]</scope>
    <source>
        <strain evidence="12 13">WH53</strain>
    </source>
</reference>
<comment type="caution">
    <text evidence="12">The sequence shown here is derived from an EMBL/GenBank/DDBJ whole genome shotgun (WGS) entry which is preliminary data.</text>
</comment>
<feature type="domain" description="Histidine kinase" evidence="9">
    <location>
        <begin position="272"/>
        <end position="481"/>
    </location>
</feature>
<dbReference type="InterPro" id="IPR005467">
    <property type="entry name" value="His_kinase_dom"/>
</dbReference>
<dbReference type="Gene3D" id="1.10.287.130">
    <property type="match status" value="1"/>
</dbReference>
<sequence>MDNDYNSLFYHALLDAIQASVLVVDDKLRIQSANRNFLEKGRRSASNTLGRPLAEVIPRVILENTDIEGRIQDVAKSGIPLHGQRMTYRAPGIPMRIYYYSLQPINVAGHRPQIMILLEDITEQVRLSEEVRRVERHLASVVNSASDMVLSIDIEGRILTWNLAAEQLTGFNFFSVKNTQFLERCAETHQSDVRKMLAEMLTEDSSRTAEWPLIKTNGSSILVSWVLSPMKDDHGKTIGVVAVGRDLTEQKKMELQLRQSQKLAALGVMAGGIAHEIRNPLAVCSSAAQFLLEDNLEETFRKECAHKICVGIQRTSAIIENLLRFARPSTKTDMAEVALVEVIHQTLTLIENESRLKKIAVNKQFDGKEIMVRGEPTLLQQVFMNLFLNAINAMPNGGELTIRVFQSDTEVFIEVSDNGIGIPSNMLERVFDPFHTTSVVGEGTGLGLSICYSIVRQHLGSIDVDSSPDWGSRFTIRLPKL</sequence>
<dbReference type="InterPro" id="IPR013656">
    <property type="entry name" value="PAS_4"/>
</dbReference>
<evidence type="ECO:0000256" key="5">
    <source>
        <dbReference type="ARBA" id="ARBA00022741"/>
    </source>
</evidence>
<dbReference type="InterPro" id="IPR036890">
    <property type="entry name" value="HATPase_C_sf"/>
</dbReference>
<protein>
    <recommendedName>
        <fullName evidence="2">histidine kinase</fullName>
        <ecNumber evidence="2">2.7.13.3</ecNumber>
    </recommendedName>
</protein>
<dbReference type="SMART" id="SM00388">
    <property type="entry name" value="HisKA"/>
    <property type="match status" value="1"/>
</dbReference>
<dbReference type="InterPro" id="IPR036097">
    <property type="entry name" value="HisK_dim/P_sf"/>
</dbReference>
<dbReference type="Proteomes" id="UP000690515">
    <property type="component" value="Unassembled WGS sequence"/>
</dbReference>
<dbReference type="InterPro" id="IPR000700">
    <property type="entry name" value="PAS-assoc_C"/>
</dbReference>
<dbReference type="SUPFAM" id="SSF55874">
    <property type="entry name" value="ATPase domain of HSP90 chaperone/DNA topoisomerase II/histidine kinase"/>
    <property type="match status" value="1"/>
</dbReference>
<dbReference type="CDD" id="cd00082">
    <property type="entry name" value="HisKA"/>
    <property type="match status" value="1"/>
</dbReference>
<evidence type="ECO:0000313" key="12">
    <source>
        <dbReference type="EMBL" id="MBU2712033.1"/>
    </source>
</evidence>
<organism evidence="12 13">
    <name type="scientific">Zooshikella harenae</name>
    <dbReference type="NCBI Taxonomy" id="2827238"/>
    <lineage>
        <taxon>Bacteria</taxon>
        <taxon>Pseudomonadati</taxon>
        <taxon>Pseudomonadota</taxon>
        <taxon>Gammaproteobacteria</taxon>
        <taxon>Oceanospirillales</taxon>
        <taxon>Zooshikellaceae</taxon>
        <taxon>Zooshikella</taxon>
    </lineage>
</organism>
<feature type="domain" description="PAC" evidence="11">
    <location>
        <begin position="207"/>
        <end position="259"/>
    </location>
</feature>
<accession>A0ABS5ZDX7</accession>
<evidence type="ECO:0000256" key="3">
    <source>
        <dbReference type="ARBA" id="ARBA00022553"/>
    </source>
</evidence>
<dbReference type="Gene3D" id="3.30.565.10">
    <property type="entry name" value="Histidine kinase-like ATPase, C-terminal domain"/>
    <property type="match status" value="1"/>
</dbReference>
<dbReference type="Gene3D" id="3.30.450.20">
    <property type="entry name" value="PAS domain"/>
    <property type="match status" value="2"/>
</dbReference>
<dbReference type="Pfam" id="PF02518">
    <property type="entry name" value="HATPase_c"/>
    <property type="match status" value="1"/>
</dbReference>
<proteinExistence type="predicted"/>
<dbReference type="InterPro" id="IPR035965">
    <property type="entry name" value="PAS-like_dom_sf"/>
</dbReference>
<dbReference type="PROSITE" id="PS50113">
    <property type="entry name" value="PAC"/>
    <property type="match status" value="1"/>
</dbReference>
<dbReference type="EMBL" id="JAGSOY010000029">
    <property type="protein sequence ID" value="MBU2712033.1"/>
    <property type="molecule type" value="Genomic_DNA"/>
</dbReference>
<evidence type="ECO:0000256" key="7">
    <source>
        <dbReference type="ARBA" id="ARBA00022840"/>
    </source>
</evidence>
<keyword evidence="6" id="KW-0418">Kinase</keyword>
<evidence type="ECO:0000259" key="9">
    <source>
        <dbReference type="PROSITE" id="PS50109"/>
    </source>
</evidence>
<keyword evidence="3" id="KW-0597">Phosphoprotein</keyword>
<evidence type="ECO:0000256" key="1">
    <source>
        <dbReference type="ARBA" id="ARBA00000085"/>
    </source>
</evidence>
<dbReference type="SMART" id="SM00086">
    <property type="entry name" value="PAC"/>
    <property type="match status" value="1"/>
</dbReference>
<gene>
    <name evidence="12" type="ORF">KCG35_13260</name>
</gene>
<dbReference type="PANTHER" id="PTHR43065">
    <property type="entry name" value="SENSOR HISTIDINE KINASE"/>
    <property type="match status" value="1"/>
</dbReference>
<evidence type="ECO:0000256" key="6">
    <source>
        <dbReference type="ARBA" id="ARBA00022777"/>
    </source>
</evidence>
<keyword evidence="7" id="KW-0067">ATP-binding</keyword>
<evidence type="ECO:0000259" key="10">
    <source>
        <dbReference type="PROSITE" id="PS50112"/>
    </source>
</evidence>
<evidence type="ECO:0000313" key="13">
    <source>
        <dbReference type="Proteomes" id="UP000690515"/>
    </source>
</evidence>
<name>A0ABS5ZDX7_9GAMM</name>
<keyword evidence="4" id="KW-0808">Transferase</keyword>
<dbReference type="InterPro" id="IPR004358">
    <property type="entry name" value="Sig_transdc_His_kin-like_C"/>
</dbReference>
<dbReference type="PANTHER" id="PTHR43065:SF10">
    <property type="entry name" value="PEROXIDE STRESS-ACTIVATED HISTIDINE KINASE MAK3"/>
    <property type="match status" value="1"/>
</dbReference>
<dbReference type="InterPro" id="IPR000014">
    <property type="entry name" value="PAS"/>
</dbReference>
<evidence type="ECO:0000256" key="4">
    <source>
        <dbReference type="ARBA" id="ARBA00022679"/>
    </source>
</evidence>
<dbReference type="InterPro" id="IPR001610">
    <property type="entry name" value="PAC"/>
</dbReference>
<dbReference type="RefSeq" id="WP_215820226.1">
    <property type="nucleotide sequence ID" value="NZ_JAGSOY010000029.1"/>
</dbReference>
<evidence type="ECO:0000256" key="2">
    <source>
        <dbReference type="ARBA" id="ARBA00012438"/>
    </source>
</evidence>
<dbReference type="PROSITE" id="PS50109">
    <property type="entry name" value="HIS_KIN"/>
    <property type="match status" value="1"/>
</dbReference>
<dbReference type="SMART" id="SM00387">
    <property type="entry name" value="HATPase_c"/>
    <property type="match status" value="1"/>
</dbReference>